<dbReference type="InterPro" id="IPR013049">
    <property type="entry name" value="Spo11/TopoVI_A_N"/>
</dbReference>
<dbReference type="InterPro" id="IPR036078">
    <property type="entry name" value="Spo11/TopoVI_A_sf"/>
</dbReference>
<evidence type="ECO:0000256" key="1">
    <source>
        <dbReference type="ARBA" id="ARBA00000185"/>
    </source>
</evidence>
<evidence type="ECO:0000256" key="9">
    <source>
        <dbReference type="ARBA" id="ARBA00023125"/>
    </source>
</evidence>
<dbReference type="InterPro" id="IPR002815">
    <property type="entry name" value="Spo11/TopoVI_A"/>
</dbReference>
<dbReference type="GO" id="GO:0003677">
    <property type="term" value="F:DNA binding"/>
    <property type="evidence" value="ECO:0007669"/>
    <property type="project" value="UniProtKB-UniRule"/>
</dbReference>
<evidence type="ECO:0000256" key="6">
    <source>
        <dbReference type="ARBA" id="ARBA00022723"/>
    </source>
</evidence>
<dbReference type="OrthoDB" id="5377392at2759"/>
<dbReference type="GO" id="GO:0007131">
    <property type="term" value="P:reciprocal meiotic recombination"/>
    <property type="evidence" value="ECO:0007669"/>
    <property type="project" value="TreeGrafter"/>
</dbReference>
<evidence type="ECO:0000259" key="14">
    <source>
        <dbReference type="Pfam" id="PF21180"/>
    </source>
</evidence>
<dbReference type="GO" id="GO:0000228">
    <property type="term" value="C:nuclear chromosome"/>
    <property type="evidence" value="ECO:0007669"/>
    <property type="project" value="TreeGrafter"/>
</dbReference>
<keyword evidence="7" id="KW-0460">Magnesium</keyword>
<evidence type="ECO:0000256" key="11">
    <source>
        <dbReference type="ARBA" id="ARBA00023242"/>
    </source>
</evidence>
<dbReference type="Pfam" id="PF21180">
    <property type="entry name" value="TOP6A-Spo11_Toprim"/>
    <property type="match status" value="1"/>
</dbReference>
<feature type="active site" description="O-(5'-phospho-DNA)-tyrosine intermediate" evidence="12">
    <location>
        <position position="102"/>
    </location>
</feature>
<keyword evidence="16" id="KW-1185">Reference proteome</keyword>
<organism evidence="15 16">
    <name type="scientific">Ophiocordyceps australis</name>
    <dbReference type="NCBI Taxonomy" id="1399860"/>
    <lineage>
        <taxon>Eukaryota</taxon>
        <taxon>Fungi</taxon>
        <taxon>Dikarya</taxon>
        <taxon>Ascomycota</taxon>
        <taxon>Pezizomycotina</taxon>
        <taxon>Sordariomycetes</taxon>
        <taxon>Hypocreomycetidae</taxon>
        <taxon>Hypocreales</taxon>
        <taxon>Ophiocordycipitaceae</taxon>
        <taxon>Ophiocordyceps</taxon>
    </lineage>
</organism>
<comment type="similarity">
    <text evidence="4 12">Belongs to the TOP6A family.</text>
</comment>
<protein>
    <recommendedName>
        <fullName evidence="5">DNA topoisomerase (ATP-hydrolyzing)</fullName>
        <ecNumber evidence="5">5.6.2.2</ecNumber>
    </recommendedName>
</protein>
<comment type="catalytic activity">
    <reaction evidence="1 12">
        <text>ATP-dependent breakage, passage and rejoining of double-stranded DNA.</text>
        <dbReference type="EC" id="5.6.2.2"/>
    </reaction>
</comment>
<dbReference type="PANTHER" id="PTHR10848:SF0">
    <property type="entry name" value="MEIOTIC RECOMBINATION PROTEIN SPO11"/>
    <property type="match status" value="1"/>
</dbReference>
<dbReference type="CDD" id="cd00223">
    <property type="entry name" value="TOPRIM_TopoIIB_SPO"/>
    <property type="match status" value="1"/>
</dbReference>
<sequence length="394" mass="44162">MSETRQSARAMQHSDRATGALVARIEEILEVVARRIAAGQEMSIDMASRRRSGRNARRLNPVRFPGRNLAEAQKFARVLLILQLSHDALVAGTVLTKRHIFYQHQELFGKQRVVDDLVDDLALTLQVSREDLRIVASVKGLVVGPLIIRSPDGAAIDASLADTGTPIPARRSVSSIEYGSLRWILVIEKDAIFRSLATSRFWQTSMAGTGLLITAKGYPDLNTRLFLHMIHQQRPEIPILVLADFDPDGLGIFRCYRFGSEALAHEASACNLKVRWLGIKSHHIQSMTTLHRARPFGSSMAGHEHAAASRISISSIHCREPVSMLTMRDRRTIRCALASIARQDLDDVELVELRRELQVMLMMAVKAEIQWLDEAGDITEWLSDKICRSLQHDE</sequence>
<gene>
    <name evidence="15" type="ORF">CDD81_1737</name>
</gene>
<name>A0A2C5YFK5_9HYPO</name>
<dbReference type="Proteomes" id="UP000226192">
    <property type="component" value="Unassembled WGS sequence"/>
</dbReference>
<dbReference type="STRING" id="1399860.A0A2C5YFK5"/>
<evidence type="ECO:0000256" key="2">
    <source>
        <dbReference type="ARBA" id="ARBA00001946"/>
    </source>
</evidence>
<evidence type="ECO:0000256" key="7">
    <source>
        <dbReference type="ARBA" id="ARBA00022842"/>
    </source>
</evidence>
<dbReference type="InterPro" id="IPR034136">
    <property type="entry name" value="TOPRIM_Topo6A/Spo11"/>
</dbReference>
<evidence type="ECO:0000256" key="10">
    <source>
        <dbReference type="ARBA" id="ARBA00023235"/>
    </source>
</evidence>
<dbReference type="InterPro" id="IPR036388">
    <property type="entry name" value="WH-like_DNA-bd_sf"/>
</dbReference>
<evidence type="ECO:0000256" key="8">
    <source>
        <dbReference type="ARBA" id="ARBA00023029"/>
    </source>
</evidence>
<evidence type="ECO:0000256" key="12">
    <source>
        <dbReference type="PROSITE-ProRule" id="PRU01385"/>
    </source>
</evidence>
<evidence type="ECO:0000259" key="13">
    <source>
        <dbReference type="Pfam" id="PF04406"/>
    </source>
</evidence>
<reference evidence="15 16" key="1">
    <citation type="submission" date="2017-06" db="EMBL/GenBank/DDBJ databases">
        <title>Ant-infecting Ophiocordyceps genomes reveal a high diversity of potential behavioral manipulation genes and a possible major role for enterotoxins.</title>
        <authorList>
            <person name="De Bekker C."/>
            <person name="Evans H.C."/>
            <person name="Brachmann A."/>
            <person name="Hughes D.P."/>
        </authorList>
    </citation>
    <scope>NUCLEOTIDE SEQUENCE [LARGE SCALE GENOMIC DNA]</scope>
    <source>
        <strain evidence="15 16">Map64</strain>
    </source>
</reference>
<accession>A0A2C5YFK5</accession>
<keyword evidence="10 12" id="KW-0413">Isomerase</keyword>
<dbReference type="InterPro" id="IPR013048">
    <property type="entry name" value="Meiotic_Spo11"/>
</dbReference>
<dbReference type="PANTHER" id="PTHR10848">
    <property type="entry name" value="MEIOTIC RECOMBINATION PROTEIN SPO11"/>
    <property type="match status" value="1"/>
</dbReference>
<keyword evidence="9 12" id="KW-0238">DNA-binding</keyword>
<dbReference type="GO" id="GO:0042138">
    <property type="term" value="P:meiotic DNA double-strand break formation"/>
    <property type="evidence" value="ECO:0007669"/>
    <property type="project" value="InterPro"/>
</dbReference>
<comment type="cofactor">
    <cofactor evidence="2">
        <name>Mg(2+)</name>
        <dbReference type="ChEBI" id="CHEBI:18420"/>
    </cofactor>
</comment>
<dbReference type="GO" id="GO:0000706">
    <property type="term" value="P:meiotic DNA double-strand break processing"/>
    <property type="evidence" value="ECO:0007669"/>
    <property type="project" value="TreeGrafter"/>
</dbReference>
<feature type="domain" description="Topoisomerase 6 subunit A/Spo11 TOPRIM" evidence="14">
    <location>
        <begin position="184"/>
        <end position="375"/>
    </location>
</feature>
<keyword evidence="11" id="KW-0539">Nucleus</keyword>
<comment type="subcellular location">
    <subcellularLocation>
        <location evidence="3">Nucleus</location>
    </subcellularLocation>
</comment>
<comment type="caution">
    <text evidence="15">The sequence shown here is derived from an EMBL/GenBank/DDBJ whole genome shotgun (WGS) entry which is preliminary data.</text>
</comment>
<dbReference type="AlphaFoldDB" id="A0A2C5YFK5"/>
<dbReference type="Pfam" id="PF04406">
    <property type="entry name" value="TP6A_N"/>
    <property type="match status" value="1"/>
</dbReference>
<dbReference type="SUPFAM" id="SSF56726">
    <property type="entry name" value="DNA topoisomerase IV, alpha subunit"/>
    <property type="match status" value="1"/>
</dbReference>
<dbReference type="GO" id="GO:0003918">
    <property type="term" value="F:DNA topoisomerase type II (double strand cut, ATP-hydrolyzing) activity"/>
    <property type="evidence" value="ECO:0007669"/>
    <property type="project" value="UniProtKB-UniRule"/>
</dbReference>
<evidence type="ECO:0000256" key="3">
    <source>
        <dbReference type="ARBA" id="ARBA00004123"/>
    </source>
</evidence>
<dbReference type="GO" id="GO:0046872">
    <property type="term" value="F:metal ion binding"/>
    <property type="evidence" value="ECO:0007669"/>
    <property type="project" value="UniProtKB-KW"/>
</dbReference>
<proteinExistence type="inferred from homology"/>
<evidence type="ECO:0000313" key="16">
    <source>
        <dbReference type="Proteomes" id="UP000226192"/>
    </source>
</evidence>
<dbReference type="PROSITE" id="PS52041">
    <property type="entry name" value="TOPO_IIB"/>
    <property type="match status" value="1"/>
</dbReference>
<evidence type="ECO:0000256" key="5">
    <source>
        <dbReference type="ARBA" id="ARBA00012895"/>
    </source>
</evidence>
<dbReference type="GO" id="GO:0005524">
    <property type="term" value="F:ATP binding"/>
    <property type="evidence" value="ECO:0007669"/>
    <property type="project" value="InterPro"/>
</dbReference>
<evidence type="ECO:0000256" key="4">
    <source>
        <dbReference type="ARBA" id="ARBA00006559"/>
    </source>
</evidence>
<evidence type="ECO:0000313" key="15">
    <source>
        <dbReference type="EMBL" id="PHH65651.1"/>
    </source>
</evidence>
<keyword evidence="6" id="KW-0479">Metal-binding</keyword>
<dbReference type="PRINTS" id="PR01550">
    <property type="entry name" value="TOP6AFAMILY"/>
</dbReference>
<dbReference type="PRINTS" id="PR01551">
    <property type="entry name" value="SPO11HOMOLOG"/>
</dbReference>
<dbReference type="Gene3D" id="3.40.1360.10">
    <property type="match status" value="1"/>
</dbReference>
<dbReference type="EMBL" id="NJET01000015">
    <property type="protein sequence ID" value="PHH65651.1"/>
    <property type="molecule type" value="Genomic_DNA"/>
</dbReference>
<dbReference type="EC" id="5.6.2.2" evidence="5"/>
<keyword evidence="8 12" id="KW-0799">Topoisomerase</keyword>
<feature type="domain" description="Spo11/DNA topoisomerase VI subunit A N-terminal" evidence="13">
    <location>
        <begin position="73"/>
        <end position="134"/>
    </location>
</feature>
<dbReference type="Gene3D" id="1.10.10.10">
    <property type="entry name" value="Winged helix-like DNA-binding domain superfamily/Winged helix DNA-binding domain"/>
    <property type="match status" value="1"/>
</dbReference>